<dbReference type="Proteomes" id="UP001521785">
    <property type="component" value="Unassembled WGS sequence"/>
</dbReference>
<protein>
    <submittedName>
        <fullName evidence="1">Uncharacterized protein</fullName>
    </submittedName>
</protein>
<organism evidence="1 2">
    <name type="scientific">Paraconiothyrium brasiliense</name>
    <dbReference type="NCBI Taxonomy" id="300254"/>
    <lineage>
        <taxon>Eukaryota</taxon>
        <taxon>Fungi</taxon>
        <taxon>Dikarya</taxon>
        <taxon>Ascomycota</taxon>
        <taxon>Pezizomycotina</taxon>
        <taxon>Dothideomycetes</taxon>
        <taxon>Pleosporomycetidae</taxon>
        <taxon>Pleosporales</taxon>
        <taxon>Massarineae</taxon>
        <taxon>Didymosphaeriaceae</taxon>
        <taxon>Paraconiothyrium</taxon>
    </lineage>
</organism>
<sequence>MATASVDSKTLIYKRNTEQSPFLRLPGELRNKVYADVLAGMDYRVENYNGLCGEVSWKQAKYHSANRDSYKGNKHRLSLVPRFTLTPPG</sequence>
<accession>A0ABR3RV60</accession>
<reference evidence="1 2" key="1">
    <citation type="submission" date="2024-02" db="EMBL/GenBank/DDBJ databases">
        <title>De novo assembly and annotation of 12 fungi associated with fruit tree decline syndrome in Ontario, Canada.</title>
        <authorList>
            <person name="Sulman M."/>
            <person name="Ellouze W."/>
            <person name="Ilyukhin E."/>
        </authorList>
    </citation>
    <scope>NUCLEOTIDE SEQUENCE [LARGE SCALE GENOMIC DNA]</scope>
    <source>
        <strain evidence="1 2">M42-189</strain>
    </source>
</reference>
<evidence type="ECO:0000313" key="1">
    <source>
        <dbReference type="EMBL" id="KAL1608306.1"/>
    </source>
</evidence>
<comment type="caution">
    <text evidence="1">The sequence shown here is derived from an EMBL/GenBank/DDBJ whole genome shotgun (WGS) entry which is preliminary data.</text>
</comment>
<dbReference type="EMBL" id="JAKJXO020000003">
    <property type="protein sequence ID" value="KAL1608306.1"/>
    <property type="molecule type" value="Genomic_DNA"/>
</dbReference>
<gene>
    <name evidence="1" type="ORF">SLS60_003246</name>
</gene>
<proteinExistence type="predicted"/>
<keyword evidence="2" id="KW-1185">Reference proteome</keyword>
<evidence type="ECO:0000313" key="2">
    <source>
        <dbReference type="Proteomes" id="UP001521785"/>
    </source>
</evidence>
<name>A0ABR3RV60_9PLEO</name>